<gene>
    <name evidence="2" type="ORF">TM448B06734_0001</name>
</gene>
<keyword evidence="1" id="KW-0472">Membrane</keyword>
<reference evidence="2" key="1">
    <citation type="submission" date="2020-03" db="EMBL/GenBank/DDBJ databases">
        <title>The deep terrestrial virosphere.</title>
        <authorList>
            <person name="Holmfeldt K."/>
            <person name="Nilsson E."/>
            <person name="Simone D."/>
            <person name="Lopez-Fernandez M."/>
            <person name="Wu X."/>
            <person name="de Brujin I."/>
            <person name="Lundin D."/>
            <person name="Andersson A."/>
            <person name="Bertilsson S."/>
            <person name="Dopson M."/>
        </authorList>
    </citation>
    <scope>NUCLEOTIDE SEQUENCE</scope>
    <source>
        <strain evidence="2">TM448B06734</strain>
    </source>
</reference>
<evidence type="ECO:0000313" key="2">
    <source>
        <dbReference type="EMBL" id="QJI04202.1"/>
    </source>
</evidence>
<name>A0A6M3Y2C1_9ZZZZ</name>
<organism evidence="2">
    <name type="scientific">viral metagenome</name>
    <dbReference type="NCBI Taxonomy" id="1070528"/>
    <lineage>
        <taxon>unclassified sequences</taxon>
        <taxon>metagenomes</taxon>
        <taxon>organismal metagenomes</taxon>
    </lineage>
</organism>
<evidence type="ECO:0000256" key="1">
    <source>
        <dbReference type="SAM" id="Phobius"/>
    </source>
</evidence>
<keyword evidence="1" id="KW-1133">Transmembrane helix</keyword>
<feature type="transmembrane region" description="Helical" evidence="1">
    <location>
        <begin position="117"/>
        <end position="143"/>
    </location>
</feature>
<protein>
    <submittedName>
        <fullName evidence="2">Uncharacterized protein</fullName>
    </submittedName>
</protein>
<dbReference type="AlphaFoldDB" id="A0A6M3Y2C1"/>
<dbReference type="EMBL" id="MT145158">
    <property type="protein sequence ID" value="QJI04202.1"/>
    <property type="molecule type" value="Genomic_DNA"/>
</dbReference>
<accession>A0A6M3Y2C1</accession>
<sequence length="146" mass="17532">MNGEFKELYNQLDKRIALLSMDLDSRIQKSIDFNKFTWEVHQKRYEEKWQEHDKYAKERWDEHDKRAQELIIKVTTVERDLIQFYLTVKDTTASTIKNIMKEVNEKMDRDVQHLWSFMWRTIGVEGGVAATLLTIIGGVIWFFKKS</sequence>
<keyword evidence="1" id="KW-0812">Transmembrane</keyword>
<proteinExistence type="predicted"/>